<gene>
    <name evidence="1" type="ordered locus">SPAB_04400</name>
</gene>
<dbReference type="AlphaFoldDB" id="A0A6C6Z848"/>
<proteinExistence type="predicted"/>
<accession>A0A6C6Z848</accession>
<protein>
    <submittedName>
        <fullName evidence="1">Uncharacterized protein</fullName>
    </submittedName>
</protein>
<dbReference type="KEGG" id="spq:SPAB_04400"/>
<evidence type="ECO:0000313" key="1">
    <source>
        <dbReference type="EMBL" id="ABX69716.1"/>
    </source>
</evidence>
<reference evidence="1 2" key="1">
    <citation type="submission" date="2007-11" db="EMBL/GenBank/DDBJ databases">
        <authorList>
            <consortium name="The Salmonella enterica serovar Paratyphi B Genome Sequencing Project"/>
            <person name="McClelland M."/>
            <person name="Sanderson E.K."/>
            <person name="Porwollik S."/>
            <person name="Spieth J."/>
            <person name="Clifton W.S."/>
            <person name="Fulton R."/>
            <person name="Cordes M."/>
            <person name="Wollam A."/>
            <person name="Shah N."/>
            <person name="Pepin K."/>
            <person name="Bhonagiri V."/>
            <person name="Nash W."/>
            <person name="Johnson M."/>
            <person name="Thiruvilangam P."/>
            <person name="Wilson R."/>
        </authorList>
    </citation>
    <scope>NUCLEOTIDE SEQUENCE [LARGE SCALE GENOMIC DNA]</scope>
    <source>
        <strain evidence="2">ATCC BAA-1250 / SPB7</strain>
    </source>
</reference>
<sequence length="37" mass="4174">MILCISHNKKTAFFLCEGSRTSVVNWANLSLLYLSGR</sequence>
<evidence type="ECO:0000313" key="2">
    <source>
        <dbReference type="Proteomes" id="UP000008556"/>
    </source>
</evidence>
<dbReference type="Proteomes" id="UP000008556">
    <property type="component" value="Chromosome"/>
</dbReference>
<dbReference type="EMBL" id="CP000886">
    <property type="protein sequence ID" value="ABX69716.1"/>
    <property type="molecule type" value="Genomic_DNA"/>
</dbReference>
<name>A0A6C6Z848_SALPB</name>
<organism evidence="1 2">
    <name type="scientific">Salmonella paratyphi B (strain ATCC BAA-1250 / SPB7)</name>
    <dbReference type="NCBI Taxonomy" id="1016998"/>
    <lineage>
        <taxon>Bacteria</taxon>
        <taxon>Pseudomonadati</taxon>
        <taxon>Pseudomonadota</taxon>
        <taxon>Gammaproteobacteria</taxon>
        <taxon>Enterobacterales</taxon>
        <taxon>Enterobacteriaceae</taxon>
        <taxon>Salmonella</taxon>
    </lineage>
</organism>